<dbReference type="KEGG" id="cput:CONPUDRAFT_81148"/>
<gene>
    <name evidence="2" type="ORF">CONPUDRAFT_81148</name>
</gene>
<sequence>MEGERVAKRLGIECTPLAPVNVCSILGAPENPSHEHVSQHVCDTVSGDASEEEGPKDTGKISTGWISMPTEICTMHIF</sequence>
<organism evidence="2 3">
    <name type="scientific">Coniophora puteana (strain RWD-64-598)</name>
    <name type="common">Brown rot fungus</name>
    <dbReference type="NCBI Taxonomy" id="741705"/>
    <lineage>
        <taxon>Eukaryota</taxon>
        <taxon>Fungi</taxon>
        <taxon>Dikarya</taxon>
        <taxon>Basidiomycota</taxon>
        <taxon>Agaricomycotina</taxon>
        <taxon>Agaricomycetes</taxon>
        <taxon>Agaricomycetidae</taxon>
        <taxon>Boletales</taxon>
        <taxon>Coniophorineae</taxon>
        <taxon>Coniophoraceae</taxon>
        <taxon>Coniophora</taxon>
    </lineage>
</organism>
<evidence type="ECO:0000256" key="1">
    <source>
        <dbReference type="SAM" id="MobiDB-lite"/>
    </source>
</evidence>
<evidence type="ECO:0000313" key="2">
    <source>
        <dbReference type="EMBL" id="EIW83062.1"/>
    </source>
</evidence>
<name>A0A5M3MV61_CONPW</name>
<dbReference type="AlphaFoldDB" id="A0A5M3MV61"/>
<protein>
    <submittedName>
        <fullName evidence="2">Uncharacterized protein</fullName>
    </submittedName>
</protein>
<dbReference type="GeneID" id="19210188"/>
<dbReference type="RefSeq" id="XP_007766530.1">
    <property type="nucleotide sequence ID" value="XM_007768340.1"/>
</dbReference>
<comment type="caution">
    <text evidence="2">The sequence shown here is derived from an EMBL/GenBank/DDBJ whole genome shotgun (WGS) entry which is preliminary data.</text>
</comment>
<accession>A0A5M3MV61</accession>
<evidence type="ECO:0000313" key="3">
    <source>
        <dbReference type="Proteomes" id="UP000053558"/>
    </source>
</evidence>
<feature type="region of interest" description="Disordered" evidence="1">
    <location>
        <begin position="44"/>
        <end position="64"/>
    </location>
</feature>
<reference evidence="3" key="1">
    <citation type="journal article" date="2012" name="Science">
        <title>The Paleozoic origin of enzymatic lignin decomposition reconstructed from 31 fungal genomes.</title>
        <authorList>
            <person name="Floudas D."/>
            <person name="Binder M."/>
            <person name="Riley R."/>
            <person name="Barry K."/>
            <person name="Blanchette R.A."/>
            <person name="Henrissat B."/>
            <person name="Martinez A.T."/>
            <person name="Otillar R."/>
            <person name="Spatafora J.W."/>
            <person name="Yadav J.S."/>
            <person name="Aerts A."/>
            <person name="Benoit I."/>
            <person name="Boyd A."/>
            <person name="Carlson A."/>
            <person name="Copeland A."/>
            <person name="Coutinho P.M."/>
            <person name="de Vries R.P."/>
            <person name="Ferreira P."/>
            <person name="Findley K."/>
            <person name="Foster B."/>
            <person name="Gaskell J."/>
            <person name="Glotzer D."/>
            <person name="Gorecki P."/>
            <person name="Heitman J."/>
            <person name="Hesse C."/>
            <person name="Hori C."/>
            <person name="Igarashi K."/>
            <person name="Jurgens J.A."/>
            <person name="Kallen N."/>
            <person name="Kersten P."/>
            <person name="Kohler A."/>
            <person name="Kuees U."/>
            <person name="Kumar T.K.A."/>
            <person name="Kuo A."/>
            <person name="LaButti K."/>
            <person name="Larrondo L.F."/>
            <person name="Lindquist E."/>
            <person name="Ling A."/>
            <person name="Lombard V."/>
            <person name="Lucas S."/>
            <person name="Lundell T."/>
            <person name="Martin R."/>
            <person name="McLaughlin D.J."/>
            <person name="Morgenstern I."/>
            <person name="Morin E."/>
            <person name="Murat C."/>
            <person name="Nagy L.G."/>
            <person name="Nolan M."/>
            <person name="Ohm R.A."/>
            <person name="Patyshakuliyeva A."/>
            <person name="Rokas A."/>
            <person name="Ruiz-Duenas F.J."/>
            <person name="Sabat G."/>
            <person name="Salamov A."/>
            <person name="Samejima M."/>
            <person name="Schmutz J."/>
            <person name="Slot J.C."/>
            <person name="St John F."/>
            <person name="Stenlid J."/>
            <person name="Sun H."/>
            <person name="Sun S."/>
            <person name="Syed K."/>
            <person name="Tsang A."/>
            <person name="Wiebenga A."/>
            <person name="Young D."/>
            <person name="Pisabarro A."/>
            <person name="Eastwood D.C."/>
            <person name="Martin F."/>
            <person name="Cullen D."/>
            <person name="Grigoriev I.V."/>
            <person name="Hibbett D.S."/>
        </authorList>
    </citation>
    <scope>NUCLEOTIDE SEQUENCE [LARGE SCALE GENOMIC DNA]</scope>
    <source>
        <strain evidence="3">RWD-64-598 SS2</strain>
    </source>
</reference>
<proteinExistence type="predicted"/>
<dbReference type="EMBL" id="JH711576">
    <property type="protein sequence ID" value="EIW83062.1"/>
    <property type="molecule type" value="Genomic_DNA"/>
</dbReference>
<dbReference type="Proteomes" id="UP000053558">
    <property type="component" value="Unassembled WGS sequence"/>
</dbReference>
<keyword evidence="3" id="KW-1185">Reference proteome</keyword>